<evidence type="ECO:0000313" key="4">
    <source>
        <dbReference type="Proteomes" id="UP000001225"/>
    </source>
</evidence>
<reference evidence="3 4" key="1">
    <citation type="journal article" date="2008" name="BMC Genomics">
        <title>The missing link: Bordetella petrii is endowed with both the metabolic versatility of environmental bacteria and virulence traits of pathogenic Bordetellae.</title>
        <authorList>
            <person name="Gross R."/>
            <person name="Guzman C.A."/>
            <person name="Sebaihia M."/>
            <person name="Martins Dos Santos V.A."/>
            <person name="Pieper D.H."/>
            <person name="Koebnik R."/>
            <person name="Lechner M."/>
            <person name="Bartels D."/>
            <person name="Buhrmester J."/>
            <person name="Choudhuri J.V."/>
            <person name="Ebensen T."/>
            <person name="Gaigalat L."/>
            <person name="Herrmann S."/>
            <person name="Khachane A.N."/>
            <person name="Larisch C."/>
            <person name="Link S."/>
            <person name="Linke B."/>
            <person name="Meyer F."/>
            <person name="Mormann S."/>
            <person name="Nakunst D."/>
            <person name="Rueckert C."/>
            <person name="Schneiker-Bekel S."/>
            <person name="Schulze K."/>
            <person name="Vorhoelter F.J."/>
            <person name="Yevsa T."/>
            <person name="Engle J.T."/>
            <person name="Goldman W.E."/>
            <person name="Puehler A."/>
            <person name="Goebel U.B."/>
            <person name="Goesmann A."/>
            <person name="Bloecker H."/>
            <person name="Kaiser O."/>
            <person name="Martinez-Arias R."/>
        </authorList>
    </citation>
    <scope>NUCLEOTIDE SEQUENCE [LARGE SCALE GENOMIC DNA]</scope>
    <source>
        <strain evidence="4">ATCC BAA-461 / DSM 12804 / CCUG 43448 / CIP 107267 / Se-1111R</strain>
    </source>
</reference>
<dbReference type="Proteomes" id="UP000001225">
    <property type="component" value="Chromosome"/>
</dbReference>
<feature type="transmembrane region" description="Helical" evidence="2">
    <location>
        <begin position="31"/>
        <end position="53"/>
    </location>
</feature>
<gene>
    <name evidence="3" type="ordered locus">Bpet1379</name>
</gene>
<feature type="transmembrane region" description="Helical" evidence="2">
    <location>
        <begin position="59"/>
        <end position="81"/>
    </location>
</feature>
<keyword evidence="2" id="KW-0472">Membrane</keyword>
<proteinExistence type="predicted"/>
<keyword evidence="2" id="KW-1133">Transmembrane helix</keyword>
<dbReference type="EMBL" id="AM902716">
    <property type="protein sequence ID" value="CAP41714.1"/>
    <property type="molecule type" value="Genomic_DNA"/>
</dbReference>
<evidence type="ECO:0008006" key="5">
    <source>
        <dbReference type="Google" id="ProtNLM"/>
    </source>
</evidence>
<sequence length="125" mass="13864">MNTTTRSSTAERFGHKLGRTSRAYRHCERRVVAWLISVGAPSAVATALVWVVKLAVLGILLYAAFWLALLLLFAVAAAWMAGHDDATEEKMGVFTTQEDLRETPGYDPVPYNDADHPDFPDEKDL</sequence>
<keyword evidence="4" id="KW-1185">Reference proteome</keyword>
<dbReference type="AlphaFoldDB" id="A9IEA3"/>
<feature type="compositionally biased region" description="Basic and acidic residues" evidence="1">
    <location>
        <begin position="113"/>
        <end position="125"/>
    </location>
</feature>
<name>A9IEA3_BORPD</name>
<organism evidence="3 4">
    <name type="scientific">Bordetella petrii (strain ATCC BAA-461 / DSM 12804 / CCUG 43448 / CIP 107267 / Se-1111R)</name>
    <dbReference type="NCBI Taxonomy" id="340100"/>
    <lineage>
        <taxon>Bacteria</taxon>
        <taxon>Pseudomonadati</taxon>
        <taxon>Pseudomonadota</taxon>
        <taxon>Betaproteobacteria</taxon>
        <taxon>Burkholderiales</taxon>
        <taxon>Alcaligenaceae</taxon>
        <taxon>Bordetella</taxon>
    </lineage>
</organism>
<feature type="region of interest" description="Disordered" evidence="1">
    <location>
        <begin position="100"/>
        <end position="125"/>
    </location>
</feature>
<dbReference type="KEGG" id="bpt:Bpet1379"/>
<evidence type="ECO:0000256" key="1">
    <source>
        <dbReference type="SAM" id="MobiDB-lite"/>
    </source>
</evidence>
<evidence type="ECO:0000256" key="2">
    <source>
        <dbReference type="SAM" id="Phobius"/>
    </source>
</evidence>
<keyword evidence="2" id="KW-0812">Transmembrane</keyword>
<dbReference type="Pfam" id="PF12553">
    <property type="entry name" value="DUF3742"/>
    <property type="match status" value="1"/>
</dbReference>
<accession>A9IEA3</accession>
<dbReference type="InterPro" id="IPR022213">
    <property type="entry name" value="DUF3742"/>
</dbReference>
<dbReference type="eggNOG" id="ENOG502ZBV0">
    <property type="taxonomic scope" value="Bacteria"/>
</dbReference>
<evidence type="ECO:0000313" key="3">
    <source>
        <dbReference type="EMBL" id="CAP41714.1"/>
    </source>
</evidence>
<protein>
    <recommendedName>
        <fullName evidence="5">Transposon</fullName>
    </recommendedName>
</protein>
<dbReference type="STRING" id="94624.Bpet1379"/>